<keyword evidence="3" id="KW-0732">Signal</keyword>
<evidence type="ECO:0000313" key="5">
    <source>
        <dbReference type="Proteomes" id="UP000663840"/>
    </source>
</evidence>
<accession>A0A8H2XK76</accession>
<keyword evidence="2" id="KW-0472">Membrane</keyword>
<evidence type="ECO:0008006" key="6">
    <source>
        <dbReference type="Google" id="ProtNLM"/>
    </source>
</evidence>
<gene>
    <name evidence="4" type="ORF">RDB_LOCUS58833</name>
</gene>
<sequence>MLFHFVIIALWVLQICFPVIDHLMSGNSIAGSREPLVLLLPKAPPILLLDGPEPTIQPPLTDASHFEGLFASMSSATDLDEWSVHHQVIFTIIFAALLLVLACAGLAILNAEAAPPVPLSLELIGLCERCSSVSAHSASARLTRIDAKTGVAGTAESNGEWVEGRTLEPAVSTGSVSSSVHENNAGAPSQTESADSIFTPRHRSHMLELIASLRRLEQSGNPTGRPYDTGSWSDLSDVQARARTPESESESEPGTALSTTVSQDDMYILLHGMVEALETWSPTRGPGAGAVVESRLRPPPACFNLGLPLAANSSYESRLSRSTSTIRTTVNRDGLRRPFTGTVEPLRIRRPNRGSGTGVMVETRPRPPTAGLDMDLPLSARASYESRVFRSTSVMNATASTVEPLRIRRPNRGPGMGAVVETTARPPSPGLKVGLSFAAGSPHESRLSRSTSVVRTTVNRASLHRPFSGTVEPLRIRRPNGRPGTEVAVGARLRSPPADLNMGLALSASLLYESGLSWSISTMGTTGSRDGRYGPLNSVVEPLRIRRPNRGSGTAAMVEARLRPPPVNSYVGPPLVASSSYGTGIVRSSSAISGLGMERGWAGIHTRPFAHLRT</sequence>
<keyword evidence="2" id="KW-1133">Transmembrane helix</keyword>
<feature type="region of interest" description="Disordered" evidence="1">
    <location>
        <begin position="172"/>
        <end position="197"/>
    </location>
</feature>
<feature type="transmembrane region" description="Helical" evidence="2">
    <location>
        <begin position="88"/>
        <end position="109"/>
    </location>
</feature>
<protein>
    <recommendedName>
        <fullName evidence="6">Transmembrane protein</fullName>
    </recommendedName>
</protein>
<dbReference type="Proteomes" id="UP000663840">
    <property type="component" value="Unassembled WGS sequence"/>
</dbReference>
<feature type="region of interest" description="Disordered" evidence="1">
    <location>
        <begin position="218"/>
        <end position="260"/>
    </location>
</feature>
<feature type="region of interest" description="Disordered" evidence="1">
    <location>
        <begin position="347"/>
        <end position="374"/>
    </location>
</feature>
<reference evidence="4" key="1">
    <citation type="submission" date="2021-01" db="EMBL/GenBank/DDBJ databases">
        <authorList>
            <person name="Kaushik A."/>
        </authorList>
    </citation>
    <scope>NUCLEOTIDE SEQUENCE</scope>
    <source>
        <strain evidence="4">AG1-1A</strain>
    </source>
</reference>
<feature type="compositionally biased region" description="Polar residues" evidence="1">
    <location>
        <begin position="172"/>
        <end position="196"/>
    </location>
</feature>
<feature type="chain" id="PRO_5034897254" description="Transmembrane protein" evidence="3">
    <location>
        <begin position="19"/>
        <end position="614"/>
    </location>
</feature>
<proteinExistence type="predicted"/>
<organism evidence="4 5">
    <name type="scientific">Rhizoctonia solani</name>
    <dbReference type="NCBI Taxonomy" id="456999"/>
    <lineage>
        <taxon>Eukaryota</taxon>
        <taxon>Fungi</taxon>
        <taxon>Dikarya</taxon>
        <taxon>Basidiomycota</taxon>
        <taxon>Agaricomycotina</taxon>
        <taxon>Agaricomycetes</taxon>
        <taxon>Cantharellales</taxon>
        <taxon>Ceratobasidiaceae</taxon>
        <taxon>Rhizoctonia</taxon>
    </lineage>
</organism>
<name>A0A8H2XK76_9AGAM</name>
<evidence type="ECO:0000256" key="3">
    <source>
        <dbReference type="SAM" id="SignalP"/>
    </source>
</evidence>
<dbReference type="EMBL" id="CAJMWR010001409">
    <property type="protein sequence ID" value="CAE6425083.1"/>
    <property type="molecule type" value="Genomic_DNA"/>
</dbReference>
<keyword evidence="2" id="KW-0812">Transmembrane</keyword>
<evidence type="ECO:0000313" key="4">
    <source>
        <dbReference type="EMBL" id="CAE6425083.1"/>
    </source>
</evidence>
<dbReference type="AlphaFoldDB" id="A0A8H2XK76"/>
<evidence type="ECO:0000256" key="2">
    <source>
        <dbReference type="SAM" id="Phobius"/>
    </source>
</evidence>
<feature type="signal peptide" evidence="3">
    <location>
        <begin position="1"/>
        <end position="18"/>
    </location>
</feature>
<evidence type="ECO:0000256" key="1">
    <source>
        <dbReference type="SAM" id="MobiDB-lite"/>
    </source>
</evidence>
<comment type="caution">
    <text evidence="4">The sequence shown here is derived from an EMBL/GenBank/DDBJ whole genome shotgun (WGS) entry which is preliminary data.</text>
</comment>